<evidence type="ECO:0000259" key="4">
    <source>
        <dbReference type="PROSITE" id="PS01031"/>
    </source>
</evidence>
<accession>A0A6J0C2P4</accession>
<dbReference type="InParanoid" id="A0A6J0C2P4"/>
<reference evidence="6" key="1">
    <citation type="submission" date="2025-08" db="UniProtKB">
        <authorList>
            <consortium name="RefSeq"/>
        </authorList>
    </citation>
    <scope>IDENTIFICATION</scope>
    <source>
        <tissue evidence="6">Thorax and Abdomen</tissue>
    </source>
</reference>
<dbReference type="SUPFAM" id="SSF49764">
    <property type="entry name" value="HSP20-like chaperones"/>
    <property type="match status" value="1"/>
</dbReference>
<dbReference type="Gene3D" id="2.60.40.790">
    <property type="match status" value="1"/>
</dbReference>
<proteinExistence type="inferred from homology"/>
<feature type="domain" description="SHSP" evidence="4">
    <location>
        <begin position="35"/>
        <end position="146"/>
    </location>
</feature>
<gene>
    <name evidence="6" type="primary">LOC107225023</name>
</gene>
<dbReference type="AlphaFoldDB" id="A0A6J0C2P4"/>
<name>A0A6J0C2P4_NEOLC</name>
<protein>
    <submittedName>
        <fullName evidence="6">Protein lethal(2)essential for life</fullName>
    </submittedName>
</protein>
<dbReference type="InterPro" id="IPR001436">
    <property type="entry name" value="Alpha-crystallin/sHSP_animal"/>
</dbReference>
<dbReference type="InterPro" id="IPR008978">
    <property type="entry name" value="HSP20-like_chaperone"/>
</dbReference>
<sequence length="152" mass="16904">MAEVSTILTHWLSDKIDDFSTSPTCLHIHFKPPVQIPPPPPPPKKIEPCRPPINFELTIDVHQYSAEEIRVSTVNNVIVVEAKHEEKHGEHGHVTREFLRRCTVPPTSDITKATAFLSADGVLKITAPKKSTCCKPGERIIPIEQTGRSACK</sequence>
<dbReference type="Proteomes" id="UP000829291">
    <property type="component" value="Chromosome 7"/>
</dbReference>
<dbReference type="CDD" id="cd06526">
    <property type="entry name" value="metazoan_ACD"/>
    <property type="match status" value="1"/>
</dbReference>
<dbReference type="GeneID" id="107225023"/>
<evidence type="ECO:0000256" key="2">
    <source>
        <dbReference type="PROSITE-ProRule" id="PRU00285"/>
    </source>
</evidence>
<evidence type="ECO:0000313" key="5">
    <source>
        <dbReference type="Proteomes" id="UP000829291"/>
    </source>
</evidence>
<dbReference type="GO" id="GO:0009408">
    <property type="term" value="P:response to heat"/>
    <property type="evidence" value="ECO:0007669"/>
    <property type="project" value="TreeGrafter"/>
</dbReference>
<dbReference type="GO" id="GO:0005737">
    <property type="term" value="C:cytoplasm"/>
    <property type="evidence" value="ECO:0007669"/>
    <property type="project" value="TreeGrafter"/>
</dbReference>
<dbReference type="GO" id="GO:0042026">
    <property type="term" value="P:protein refolding"/>
    <property type="evidence" value="ECO:0007669"/>
    <property type="project" value="TreeGrafter"/>
</dbReference>
<evidence type="ECO:0000313" key="6">
    <source>
        <dbReference type="RefSeq" id="XP_015520812.1"/>
    </source>
</evidence>
<evidence type="ECO:0000256" key="1">
    <source>
        <dbReference type="ARBA" id="ARBA00023016"/>
    </source>
</evidence>
<keyword evidence="1" id="KW-0346">Stress response</keyword>
<dbReference type="PRINTS" id="PR00299">
    <property type="entry name" value="ACRYSTALLIN"/>
</dbReference>
<evidence type="ECO:0000256" key="3">
    <source>
        <dbReference type="RuleBase" id="RU003616"/>
    </source>
</evidence>
<organism evidence="6">
    <name type="scientific">Neodiprion lecontei</name>
    <name type="common">Redheaded pine sawfly</name>
    <dbReference type="NCBI Taxonomy" id="441921"/>
    <lineage>
        <taxon>Eukaryota</taxon>
        <taxon>Metazoa</taxon>
        <taxon>Ecdysozoa</taxon>
        <taxon>Arthropoda</taxon>
        <taxon>Hexapoda</taxon>
        <taxon>Insecta</taxon>
        <taxon>Pterygota</taxon>
        <taxon>Neoptera</taxon>
        <taxon>Endopterygota</taxon>
        <taxon>Hymenoptera</taxon>
        <taxon>Tenthredinoidea</taxon>
        <taxon>Diprionidae</taxon>
        <taxon>Diprioninae</taxon>
        <taxon>Neodiprion</taxon>
    </lineage>
</organism>
<dbReference type="PROSITE" id="PS01031">
    <property type="entry name" value="SHSP"/>
    <property type="match status" value="1"/>
</dbReference>
<dbReference type="RefSeq" id="XP_015520812.1">
    <property type="nucleotide sequence ID" value="XM_015665326.2"/>
</dbReference>
<comment type="similarity">
    <text evidence="2 3">Belongs to the small heat shock protein (HSP20) family.</text>
</comment>
<dbReference type="GO" id="GO:0005634">
    <property type="term" value="C:nucleus"/>
    <property type="evidence" value="ECO:0007669"/>
    <property type="project" value="TreeGrafter"/>
</dbReference>
<keyword evidence="5" id="KW-1185">Reference proteome</keyword>
<dbReference type="GO" id="GO:0051082">
    <property type="term" value="F:unfolded protein binding"/>
    <property type="evidence" value="ECO:0007669"/>
    <property type="project" value="TreeGrafter"/>
</dbReference>
<dbReference type="PANTHER" id="PTHR45640">
    <property type="entry name" value="HEAT SHOCK PROTEIN HSP-12.2-RELATED"/>
    <property type="match status" value="1"/>
</dbReference>
<dbReference type="KEGG" id="nlo:107225023"/>
<dbReference type="PANTHER" id="PTHR45640:SF13">
    <property type="entry name" value="HEAT SHOCK PROTEIN 22-RELATED"/>
    <property type="match status" value="1"/>
</dbReference>
<dbReference type="Pfam" id="PF00011">
    <property type="entry name" value="HSP20"/>
    <property type="match status" value="1"/>
</dbReference>
<dbReference type="OrthoDB" id="1431247at2759"/>
<dbReference type="InterPro" id="IPR002068">
    <property type="entry name" value="A-crystallin/Hsp20_dom"/>
</dbReference>